<dbReference type="AlphaFoldDB" id="A0A1W1IHF6"/>
<name>A0A1W1IHF6_9LACT</name>
<organism evidence="1 2">
    <name type="scientific">Trichococcus pasteurii</name>
    <dbReference type="NCBI Taxonomy" id="43064"/>
    <lineage>
        <taxon>Bacteria</taxon>
        <taxon>Bacillati</taxon>
        <taxon>Bacillota</taxon>
        <taxon>Bacilli</taxon>
        <taxon>Lactobacillales</taxon>
        <taxon>Carnobacteriaceae</taxon>
        <taxon>Trichococcus</taxon>
    </lineage>
</organism>
<keyword evidence="2" id="KW-1185">Reference proteome</keyword>
<proteinExistence type="predicted"/>
<dbReference type="OrthoDB" id="1644322at2"/>
<gene>
    <name evidence="1" type="ORF">TPAS_1927</name>
</gene>
<evidence type="ECO:0000313" key="2">
    <source>
        <dbReference type="Proteomes" id="UP000195985"/>
    </source>
</evidence>
<dbReference type="Proteomes" id="UP000195985">
    <property type="component" value="Unassembled WGS sequence"/>
</dbReference>
<reference evidence="2" key="1">
    <citation type="submission" date="2016-04" db="EMBL/GenBank/DDBJ databases">
        <authorList>
            <person name="Strepis N."/>
        </authorList>
    </citation>
    <scope>NUCLEOTIDE SEQUENCE [LARGE SCALE GENOMIC DNA]</scope>
</reference>
<accession>A0A1W1IHF6</accession>
<dbReference type="EMBL" id="FWEY01000005">
    <property type="protein sequence ID" value="SLM52233.1"/>
    <property type="molecule type" value="Genomic_DNA"/>
</dbReference>
<dbReference type="RefSeq" id="WP_086943011.1">
    <property type="nucleotide sequence ID" value="NZ_FONM01000014.1"/>
</dbReference>
<evidence type="ECO:0000313" key="1">
    <source>
        <dbReference type="EMBL" id="SLM52233.1"/>
    </source>
</evidence>
<sequence length="140" mass="16277">MLKEPRKRTDKVFEDYNDYHDRGMIKWVTAYAMDELVKSISAGKAEAMKDIPVLPQLNPAEIDETLAEALKKNRRVSVQLNQKDRFGRQTESIEGFFKGYCGEDEILIGEAWVPLELIRNVHILHEEKWSQVAVFRQNPD</sequence>
<protein>
    <submittedName>
        <fullName evidence="1">Uncharacterized protein</fullName>
    </submittedName>
</protein>
<dbReference type="STRING" id="43064.SAMN04488086_11496"/>